<proteinExistence type="predicted"/>
<protein>
    <recommendedName>
        <fullName evidence="2">SprT-like domain-containing protein</fullName>
    </recommendedName>
</protein>
<reference evidence="1" key="1">
    <citation type="journal article" date="2015" name="Nature">
        <title>Complex archaea that bridge the gap between prokaryotes and eukaryotes.</title>
        <authorList>
            <person name="Spang A."/>
            <person name="Saw J.H."/>
            <person name="Jorgensen S.L."/>
            <person name="Zaremba-Niedzwiedzka K."/>
            <person name="Martijn J."/>
            <person name="Lind A.E."/>
            <person name="van Eijk R."/>
            <person name="Schleper C."/>
            <person name="Guy L."/>
            <person name="Ettema T.J."/>
        </authorList>
    </citation>
    <scope>NUCLEOTIDE SEQUENCE</scope>
</reference>
<gene>
    <name evidence="1" type="ORF">LCGC14_1473750</name>
</gene>
<dbReference type="AlphaFoldDB" id="A0A0F9JCA2"/>
<name>A0A0F9JCA2_9ZZZZ</name>
<evidence type="ECO:0000313" key="1">
    <source>
        <dbReference type="EMBL" id="KKM67188.1"/>
    </source>
</evidence>
<evidence type="ECO:0008006" key="2">
    <source>
        <dbReference type="Google" id="ProtNLM"/>
    </source>
</evidence>
<comment type="caution">
    <text evidence="1">The sequence shown here is derived from an EMBL/GenBank/DDBJ whole genome shotgun (WGS) entry which is preliminary data.</text>
</comment>
<organism evidence="1">
    <name type="scientific">marine sediment metagenome</name>
    <dbReference type="NCBI Taxonomy" id="412755"/>
    <lineage>
        <taxon>unclassified sequences</taxon>
        <taxon>metagenomes</taxon>
        <taxon>ecological metagenomes</taxon>
    </lineage>
</organism>
<accession>A0A0F9JCA2</accession>
<sequence>QREKDKNNYSSDYQGMSRLDKSPLFTRAKPRKIMFDPPDDLKEMFAIEWRRAKRICKPKFAGITKPKFYIIKTRSETLRGNCRGGRYTPCIKVNGRWVNTQFVICLTQHAVEENPVSTIRHEIAHTITDRHGPDWKKLNHWLQNGPL</sequence>
<dbReference type="EMBL" id="LAZR01010393">
    <property type="protein sequence ID" value="KKM67188.1"/>
    <property type="molecule type" value="Genomic_DNA"/>
</dbReference>
<feature type="non-terminal residue" evidence="1">
    <location>
        <position position="1"/>
    </location>
</feature>